<dbReference type="Pfam" id="PF01232">
    <property type="entry name" value="Mannitol_dh"/>
    <property type="match status" value="1"/>
</dbReference>
<evidence type="ECO:0000256" key="2">
    <source>
        <dbReference type="ARBA" id="ARBA00023027"/>
    </source>
</evidence>
<dbReference type="EMBL" id="BJVC01000001">
    <property type="protein sequence ID" value="GEL01275.1"/>
    <property type="molecule type" value="Genomic_DNA"/>
</dbReference>
<protein>
    <submittedName>
        <fullName evidence="5">Mannitol dehydrogenase</fullName>
    </submittedName>
</protein>
<keyword evidence="6" id="KW-1185">Reference proteome</keyword>
<evidence type="ECO:0000313" key="6">
    <source>
        <dbReference type="Proteomes" id="UP000321405"/>
    </source>
</evidence>
<dbReference type="PANTHER" id="PTHR43362">
    <property type="entry name" value="MANNITOL DEHYDROGENASE DSF1-RELATED"/>
    <property type="match status" value="1"/>
</dbReference>
<dbReference type="Pfam" id="PF08125">
    <property type="entry name" value="Mannitol_dh_C"/>
    <property type="match status" value="1"/>
</dbReference>
<dbReference type="InterPro" id="IPR000669">
    <property type="entry name" value="Mannitol_DH"/>
</dbReference>
<keyword evidence="1" id="KW-0560">Oxidoreductase</keyword>
<dbReference type="OrthoDB" id="271711at2"/>
<dbReference type="InterPro" id="IPR023027">
    <property type="entry name" value="Mannitol_DH_CS"/>
</dbReference>
<organism evidence="5 6">
    <name type="scientific">Swaminathania salitolerans</name>
    <dbReference type="NCBI Taxonomy" id="182838"/>
    <lineage>
        <taxon>Bacteria</taxon>
        <taxon>Pseudomonadati</taxon>
        <taxon>Pseudomonadota</taxon>
        <taxon>Alphaproteobacteria</taxon>
        <taxon>Acetobacterales</taxon>
        <taxon>Acetobacteraceae</taxon>
        <taxon>Swaminathania</taxon>
    </lineage>
</organism>
<dbReference type="Proteomes" id="UP000321405">
    <property type="component" value="Unassembled WGS sequence"/>
</dbReference>
<gene>
    <name evidence="5" type="ORF">SSA02_04380</name>
</gene>
<dbReference type="InterPro" id="IPR013328">
    <property type="entry name" value="6PGD_dom2"/>
</dbReference>
<dbReference type="Gene3D" id="1.10.1040.10">
    <property type="entry name" value="N-(1-d-carboxylethyl)-l-norvaline Dehydrogenase, domain 2"/>
    <property type="match status" value="1"/>
</dbReference>
<dbReference type="Gene3D" id="3.40.50.720">
    <property type="entry name" value="NAD(P)-binding Rossmann-like Domain"/>
    <property type="match status" value="1"/>
</dbReference>
<keyword evidence="2" id="KW-0520">NAD</keyword>
<evidence type="ECO:0000256" key="1">
    <source>
        <dbReference type="ARBA" id="ARBA00023002"/>
    </source>
</evidence>
<evidence type="ECO:0000313" key="5">
    <source>
        <dbReference type="EMBL" id="GEL01275.1"/>
    </source>
</evidence>
<dbReference type="SUPFAM" id="SSF48179">
    <property type="entry name" value="6-phosphogluconate dehydrogenase C-terminal domain-like"/>
    <property type="match status" value="1"/>
</dbReference>
<sequence>MLLSRATLELVPETVHTPRFLPEKLRSGLLHLGCGNFHRAHQVTATQAAIGQQGVAGLDWGITSVTMRRPDLAQSLSAQDNLYTLLTREPTGTVASVMGAITRALHAGDPSADIAAELAAEGTHIVTLTVTASGYHLRADGSLDPDATEIVADLGQSRPRTAIGILAAGLARVRTQGGTPPVILCCDNLPHNGETLRGAVLDFLALRGDDALAGWVADTVRFPNTMVDRIVPIPSADDREDARRFLGGLEDRIPLSAEPWFQWIIEDFEGKRPFWEAHPGTKFVSDVDVFERAKLQMLNGTHMILAYVGALAGLGTIAEAAADPALGTIAARFMRQEQTAGVALPGNETDAYARDLMARFRNPGIVHEVERIGRNGSAKMASRIIQPMRENLMAGRAVTGATLLIASWIRWFALHEQEALEIALVDPRADTLRQLCAEARDDHAAQAEAFLAMESVFGPPLPDHDRQVENIATMLRRLTEEDVGSLLRSLAH</sequence>
<dbReference type="InterPro" id="IPR036291">
    <property type="entry name" value="NAD(P)-bd_dom_sf"/>
</dbReference>
<dbReference type="InterPro" id="IPR050988">
    <property type="entry name" value="Mannitol_DH/Oxidoreductase"/>
</dbReference>
<dbReference type="GO" id="GO:0019594">
    <property type="term" value="P:mannitol metabolic process"/>
    <property type="evidence" value="ECO:0007669"/>
    <property type="project" value="InterPro"/>
</dbReference>
<dbReference type="AlphaFoldDB" id="A0A511BLZ8"/>
<accession>A0A511BLZ8</accession>
<dbReference type="InterPro" id="IPR008927">
    <property type="entry name" value="6-PGluconate_DH-like_C_sf"/>
</dbReference>
<reference evidence="5 6" key="1">
    <citation type="submission" date="2019-07" db="EMBL/GenBank/DDBJ databases">
        <title>Whole genome shotgun sequence of Swaminathania salitolerans NBRC 104436.</title>
        <authorList>
            <person name="Hosoyama A."/>
            <person name="Uohara A."/>
            <person name="Ohji S."/>
            <person name="Ichikawa N."/>
        </authorList>
    </citation>
    <scope>NUCLEOTIDE SEQUENCE [LARGE SCALE GENOMIC DNA]</scope>
    <source>
        <strain evidence="5 6">NBRC 104436</strain>
    </source>
</reference>
<dbReference type="InterPro" id="IPR013118">
    <property type="entry name" value="Mannitol_DH_C"/>
</dbReference>
<dbReference type="GO" id="GO:0016616">
    <property type="term" value="F:oxidoreductase activity, acting on the CH-OH group of donors, NAD or NADP as acceptor"/>
    <property type="evidence" value="ECO:0007669"/>
    <property type="project" value="TreeGrafter"/>
</dbReference>
<dbReference type="RefSeq" id="WP_147092256.1">
    <property type="nucleotide sequence ID" value="NZ_BJVC01000001.1"/>
</dbReference>
<dbReference type="InterPro" id="IPR013131">
    <property type="entry name" value="Mannitol_DH_N"/>
</dbReference>
<feature type="domain" description="Mannitol dehydrogenase N-terminal" evidence="3">
    <location>
        <begin position="29"/>
        <end position="276"/>
    </location>
</feature>
<comment type="caution">
    <text evidence="5">The sequence shown here is derived from an EMBL/GenBank/DDBJ whole genome shotgun (WGS) entry which is preliminary data.</text>
</comment>
<evidence type="ECO:0000259" key="3">
    <source>
        <dbReference type="Pfam" id="PF01232"/>
    </source>
</evidence>
<evidence type="ECO:0000259" key="4">
    <source>
        <dbReference type="Pfam" id="PF08125"/>
    </source>
</evidence>
<proteinExistence type="predicted"/>
<name>A0A511BLZ8_9PROT</name>
<dbReference type="PANTHER" id="PTHR43362:SF1">
    <property type="entry name" value="MANNITOL DEHYDROGENASE 2-RELATED"/>
    <property type="match status" value="1"/>
</dbReference>
<dbReference type="PRINTS" id="PR00084">
    <property type="entry name" value="MTLDHDRGNASE"/>
</dbReference>
<dbReference type="SUPFAM" id="SSF51735">
    <property type="entry name" value="NAD(P)-binding Rossmann-fold domains"/>
    <property type="match status" value="1"/>
</dbReference>
<dbReference type="PROSITE" id="PS00974">
    <property type="entry name" value="MANNITOL_DHGENASE"/>
    <property type="match status" value="1"/>
</dbReference>
<feature type="domain" description="Mannitol dehydrogenase C-terminal" evidence="4">
    <location>
        <begin position="286"/>
        <end position="478"/>
    </location>
</feature>